<feature type="signal peptide" evidence="1">
    <location>
        <begin position="1"/>
        <end position="19"/>
    </location>
</feature>
<name>A0ABD1W1K6_9LAMI</name>
<proteinExistence type="predicted"/>
<gene>
    <name evidence="2" type="ORF">Fot_12771</name>
</gene>
<organism evidence="2 3">
    <name type="scientific">Forsythia ovata</name>
    <dbReference type="NCBI Taxonomy" id="205694"/>
    <lineage>
        <taxon>Eukaryota</taxon>
        <taxon>Viridiplantae</taxon>
        <taxon>Streptophyta</taxon>
        <taxon>Embryophyta</taxon>
        <taxon>Tracheophyta</taxon>
        <taxon>Spermatophyta</taxon>
        <taxon>Magnoliopsida</taxon>
        <taxon>eudicotyledons</taxon>
        <taxon>Gunneridae</taxon>
        <taxon>Pentapetalae</taxon>
        <taxon>asterids</taxon>
        <taxon>lamiids</taxon>
        <taxon>Lamiales</taxon>
        <taxon>Oleaceae</taxon>
        <taxon>Forsythieae</taxon>
        <taxon>Forsythia</taxon>
    </lineage>
</organism>
<feature type="chain" id="PRO_5044880699" evidence="1">
    <location>
        <begin position="20"/>
        <end position="114"/>
    </location>
</feature>
<feature type="non-terminal residue" evidence="2">
    <location>
        <position position="1"/>
    </location>
</feature>
<sequence>MHATAPIIIIVWLVEILFSRKRLEEKLHRLHSGKLATSVKEEDYPHPTRKRRTSPFQKSTHIIHLQKGNRTVANKSEMRLFEEHQFVEKTKRVHNMEVCTMKIGEEMYSRVLIA</sequence>
<keyword evidence="1" id="KW-0732">Signal</keyword>
<dbReference type="Proteomes" id="UP001604277">
    <property type="component" value="Unassembled WGS sequence"/>
</dbReference>
<evidence type="ECO:0000313" key="3">
    <source>
        <dbReference type="Proteomes" id="UP001604277"/>
    </source>
</evidence>
<evidence type="ECO:0000313" key="2">
    <source>
        <dbReference type="EMBL" id="KAL2543538.1"/>
    </source>
</evidence>
<comment type="caution">
    <text evidence="2">The sequence shown here is derived from an EMBL/GenBank/DDBJ whole genome shotgun (WGS) entry which is preliminary data.</text>
</comment>
<keyword evidence="3" id="KW-1185">Reference proteome</keyword>
<evidence type="ECO:0000256" key="1">
    <source>
        <dbReference type="SAM" id="SignalP"/>
    </source>
</evidence>
<accession>A0ABD1W1K6</accession>
<dbReference type="AlphaFoldDB" id="A0ABD1W1K6"/>
<dbReference type="EMBL" id="JBFOLJ010000004">
    <property type="protein sequence ID" value="KAL2543538.1"/>
    <property type="molecule type" value="Genomic_DNA"/>
</dbReference>
<protein>
    <submittedName>
        <fullName evidence="2">Uncharacterized protein</fullName>
    </submittedName>
</protein>
<reference evidence="3" key="1">
    <citation type="submission" date="2024-07" db="EMBL/GenBank/DDBJ databases">
        <title>Two chromosome-level genome assemblies of Korean endemic species Abeliophyllum distichum and Forsythia ovata (Oleaceae).</title>
        <authorList>
            <person name="Jang H."/>
        </authorList>
    </citation>
    <scope>NUCLEOTIDE SEQUENCE [LARGE SCALE GENOMIC DNA]</scope>
</reference>